<evidence type="ECO:0000256" key="3">
    <source>
        <dbReference type="ARBA" id="ARBA00022895"/>
    </source>
</evidence>
<dbReference type="Gene3D" id="2.40.50.140">
    <property type="entry name" value="Nucleic acid-binding proteins"/>
    <property type="match status" value="1"/>
</dbReference>
<organism evidence="6 7">
    <name type="scientific">Apiospora rasikravindrae</name>
    <dbReference type="NCBI Taxonomy" id="990691"/>
    <lineage>
        <taxon>Eukaryota</taxon>
        <taxon>Fungi</taxon>
        <taxon>Dikarya</taxon>
        <taxon>Ascomycota</taxon>
        <taxon>Pezizomycotina</taxon>
        <taxon>Sordariomycetes</taxon>
        <taxon>Xylariomycetidae</taxon>
        <taxon>Amphisphaeriales</taxon>
        <taxon>Apiosporaceae</taxon>
        <taxon>Apiospora</taxon>
    </lineage>
</organism>
<feature type="domain" description="CST complex subunit Stn1 N-terminal" evidence="5">
    <location>
        <begin position="18"/>
        <end position="170"/>
    </location>
</feature>
<sequence>MSSATGTTKTTDGDTSKYEFYPEYCNAISPTINKWCPLTAHDIHGLSWKVRIDNQKYVFFHLNHPIHWVRIVGVVVAIDSFYSRRIYTIDDSSGACIECCTGLVVDIKGALTVFRNEPQLVVSKMAHLRSTGAEVAFWGKIRAFREGTLARPWFVDAGTARRLKRENEKDVVRRDRREERERRERQRQRQRQRLVGRGGGGSRDKNGSTAATAYDEERRKRSRRDEEATAQDHTRDSRRQKREQGDQRSSRRKVDGDADQEDAGSDQSERVSERHQEDGKKRWEGRPSLRHKPQRPSKLSEVATYTEGKYDALGL</sequence>
<feature type="compositionally biased region" description="Basic residues" evidence="4">
    <location>
        <begin position="185"/>
        <end position="194"/>
    </location>
</feature>
<comment type="subcellular location">
    <subcellularLocation>
        <location evidence="1">Chromosome</location>
        <location evidence="1">Telomere</location>
    </subcellularLocation>
</comment>
<dbReference type="SUPFAM" id="SSF50249">
    <property type="entry name" value="Nucleic acid-binding proteins"/>
    <property type="match status" value="1"/>
</dbReference>
<feature type="region of interest" description="Disordered" evidence="4">
    <location>
        <begin position="165"/>
        <end position="315"/>
    </location>
</feature>
<name>A0ABR1TDB3_9PEZI</name>
<keyword evidence="2" id="KW-0158">Chromosome</keyword>
<dbReference type="EMBL" id="JAQQWK010000003">
    <property type="protein sequence ID" value="KAK8044605.1"/>
    <property type="molecule type" value="Genomic_DNA"/>
</dbReference>
<dbReference type="Pfam" id="PF10451">
    <property type="entry name" value="Stn1"/>
    <property type="match status" value="1"/>
</dbReference>
<gene>
    <name evidence="6" type="ORF">PG993_004629</name>
</gene>
<dbReference type="CDD" id="cd03524">
    <property type="entry name" value="RPA2_OBF_family"/>
    <property type="match status" value="1"/>
</dbReference>
<feature type="compositionally biased region" description="Basic and acidic residues" evidence="4">
    <location>
        <begin position="165"/>
        <end position="184"/>
    </location>
</feature>
<evidence type="ECO:0000259" key="5">
    <source>
        <dbReference type="Pfam" id="PF10451"/>
    </source>
</evidence>
<dbReference type="InterPro" id="IPR018856">
    <property type="entry name" value="Stn1_N"/>
</dbReference>
<evidence type="ECO:0000256" key="2">
    <source>
        <dbReference type="ARBA" id="ARBA00022454"/>
    </source>
</evidence>
<evidence type="ECO:0000256" key="4">
    <source>
        <dbReference type="SAM" id="MobiDB-lite"/>
    </source>
</evidence>
<evidence type="ECO:0000256" key="1">
    <source>
        <dbReference type="ARBA" id="ARBA00004574"/>
    </source>
</evidence>
<evidence type="ECO:0000313" key="7">
    <source>
        <dbReference type="Proteomes" id="UP001444661"/>
    </source>
</evidence>
<comment type="caution">
    <text evidence="6">The sequence shown here is derived from an EMBL/GenBank/DDBJ whole genome shotgun (WGS) entry which is preliminary data.</text>
</comment>
<protein>
    <recommendedName>
        <fullName evidence="5">CST complex subunit Stn1 N-terminal domain-containing protein</fullName>
    </recommendedName>
</protein>
<accession>A0ABR1TDB3</accession>
<keyword evidence="3" id="KW-0779">Telomere</keyword>
<reference evidence="6 7" key="1">
    <citation type="submission" date="2023-01" db="EMBL/GenBank/DDBJ databases">
        <title>Analysis of 21 Apiospora genomes using comparative genomics revels a genus with tremendous synthesis potential of carbohydrate active enzymes and secondary metabolites.</title>
        <authorList>
            <person name="Sorensen T."/>
        </authorList>
    </citation>
    <scope>NUCLEOTIDE SEQUENCE [LARGE SCALE GENOMIC DNA]</scope>
    <source>
        <strain evidence="6 7">CBS 33761</strain>
    </source>
</reference>
<dbReference type="InterPro" id="IPR012340">
    <property type="entry name" value="NA-bd_OB-fold"/>
</dbReference>
<proteinExistence type="predicted"/>
<dbReference type="Proteomes" id="UP001444661">
    <property type="component" value="Unassembled WGS sequence"/>
</dbReference>
<keyword evidence="7" id="KW-1185">Reference proteome</keyword>
<feature type="compositionally biased region" description="Basic and acidic residues" evidence="4">
    <location>
        <begin position="267"/>
        <end position="287"/>
    </location>
</feature>
<feature type="compositionally biased region" description="Basic and acidic residues" evidence="4">
    <location>
        <begin position="215"/>
        <end position="256"/>
    </location>
</feature>
<evidence type="ECO:0000313" key="6">
    <source>
        <dbReference type="EMBL" id="KAK8044605.1"/>
    </source>
</evidence>